<proteinExistence type="inferred from homology"/>
<dbReference type="InterPro" id="IPR006656">
    <property type="entry name" value="Mopterin_OxRdtase"/>
</dbReference>
<dbReference type="SMART" id="SM00926">
    <property type="entry name" value="Molybdop_Fe4S4"/>
    <property type="match status" value="1"/>
</dbReference>
<dbReference type="EMBL" id="JBEYBF010000006">
    <property type="protein sequence ID" value="MEU1952517.1"/>
    <property type="molecule type" value="Genomic_DNA"/>
</dbReference>
<dbReference type="Proteomes" id="UP001550628">
    <property type="component" value="Unassembled WGS sequence"/>
</dbReference>
<dbReference type="InterPro" id="IPR006657">
    <property type="entry name" value="MoPterin_dinucl-bd_dom"/>
</dbReference>
<dbReference type="RefSeq" id="WP_356955668.1">
    <property type="nucleotide sequence ID" value="NZ_JBEYBD010000004.1"/>
</dbReference>
<dbReference type="Gene3D" id="2.20.25.90">
    <property type="entry name" value="ADC-like domains"/>
    <property type="match status" value="1"/>
</dbReference>
<sequence>MAPARETTERRISYCRLCASSCGVLLDIEGGRVQRVLGDARHPISGGYSCPKGRRAGDLAHGPDRLTTSFRRTRTGQHTPVPAVVAVREIADRLGALVARHGPDSVALFMGTQQNFAALTPMLARAWFRGTGSHKLFSTMTVDQSAKWVVAERMGTYLGGRQRFEDADVWLLAGTNPIVSGNGGDGDGAVVQNPSVTVRAARARGLRLIVVDPRRTETAALADLHLAPRPGTDAVLFAGLLRLVLTERRHDADFCARYVADLPALAAAVAPVTPAVVHRICGVPEDDLSAAARVFAGGQRGMATTGTGVCMGPHSNLAEHLVAALNVVCGRYLREGERADDRAVLTRHIPARAEVAPPTRNSVQGFRSRTGVRAIRGELPSGVLADEILAPGPDRVRALIVSGGNPAAALPGRAKTLRALRSLDLLVCIDPRLSDTARLADYVIAPTTMYERADHTAIMEPFFPRPFAQYTPPVLEPPPGVIDDWRFFFDLAAASGRPVKFAGRILDPRRPPTADELLAMLAERGRVPFGELTGAPHGVLAGPSGALVGPPEPGAAGHRLRTMPDDVRAELRDALTESVPAPGFPLRLIVRRIREAINSTGTRVPGLVPGATNPAALHPTDLAALGLGDGASVTVRSAAGRVRTTVRADATVSPGTVTMTHCFGSLDPEEELGVNVNALTGTAGAQAINAMPTMTAIPVSVEPAPRPNPEAG</sequence>
<evidence type="ECO:0000313" key="6">
    <source>
        <dbReference type="EMBL" id="MEU1952517.1"/>
    </source>
</evidence>
<name>A0ABV2WNP8_9NOCA</name>
<keyword evidence="2" id="KW-0479">Metal-binding</keyword>
<dbReference type="InterPro" id="IPR006963">
    <property type="entry name" value="Mopterin_OxRdtase_4Fe-4S_dom"/>
</dbReference>
<dbReference type="InterPro" id="IPR050612">
    <property type="entry name" value="Prok_Mopterin_Oxidored"/>
</dbReference>
<dbReference type="Gene3D" id="2.40.40.20">
    <property type="match status" value="1"/>
</dbReference>
<accession>A0ABV2WNP8</accession>
<dbReference type="Pfam" id="PF04879">
    <property type="entry name" value="Molybdop_Fe4S4"/>
    <property type="match status" value="1"/>
</dbReference>
<evidence type="ECO:0000313" key="7">
    <source>
        <dbReference type="Proteomes" id="UP001550628"/>
    </source>
</evidence>
<dbReference type="PANTHER" id="PTHR43742">
    <property type="entry name" value="TRIMETHYLAMINE-N-OXIDE REDUCTASE"/>
    <property type="match status" value="1"/>
</dbReference>
<gene>
    <name evidence="6" type="ORF">ABZ510_11695</name>
</gene>
<dbReference type="InterPro" id="IPR009010">
    <property type="entry name" value="Asp_de-COase-like_dom_sf"/>
</dbReference>
<dbReference type="Gene3D" id="3.40.50.740">
    <property type="match status" value="1"/>
</dbReference>
<keyword evidence="4" id="KW-0411">Iron-sulfur</keyword>
<evidence type="ECO:0000256" key="4">
    <source>
        <dbReference type="ARBA" id="ARBA00023014"/>
    </source>
</evidence>
<protein>
    <submittedName>
        <fullName evidence="6">Molybdopterin-dependent oxidoreductase</fullName>
    </submittedName>
</protein>
<organism evidence="6 7">
    <name type="scientific">Nocardia rhamnosiphila</name>
    <dbReference type="NCBI Taxonomy" id="426716"/>
    <lineage>
        <taxon>Bacteria</taxon>
        <taxon>Bacillati</taxon>
        <taxon>Actinomycetota</taxon>
        <taxon>Actinomycetes</taxon>
        <taxon>Mycobacteriales</taxon>
        <taxon>Nocardiaceae</taxon>
        <taxon>Nocardia</taxon>
    </lineage>
</organism>
<dbReference type="PROSITE" id="PS51669">
    <property type="entry name" value="4FE4S_MOW_BIS_MGD"/>
    <property type="match status" value="1"/>
</dbReference>
<dbReference type="SUPFAM" id="SSF50692">
    <property type="entry name" value="ADC-like"/>
    <property type="match status" value="1"/>
</dbReference>
<comment type="similarity">
    <text evidence="1">Belongs to the prokaryotic molybdopterin-containing oxidoreductase family.</text>
</comment>
<comment type="caution">
    <text evidence="6">The sequence shown here is derived from an EMBL/GenBank/DDBJ whole genome shotgun (WGS) entry which is preliminary data.</text>
</comment>
<dbReference type="Gene3D" id="3.40.228.10">
    <property type="entry name" value="Dimethylsulfoxide Reductase, domain 2"/>
    <property type="match status" value="1"/>
</dbReference>
<evidence type="ECO:0000256" key="2">
    <source>
        <dbReference type="ARBA" id="ARBA00022723"/>
    </source>
</evidence>
<dbReference type="Pfam" id="PF00384">
    <property type="entry name" value="Molybdopterin"/>
    <property type="match status" value="1"/>
</dbReference>
<evidence type="ECO:0000256" key="3">
    <source>
        <dbReference type="ARBA" id="ARBA00023004"/>
    </source>
</evidence>
<keyword evidence="3" id="KW-0408">Iron</keyword>
<reference evidence="6 7" key="1">
    <citation type="submission" date="2024-06" db="EMBL/GenBank/DDBJ databases">
        <title>The Natural Products Discovery Center: Release of the First 8490 Sequenced Strains for Exploring Actinobacteria Biosynthetic Diversity.</title>
        <authorList>
            <person name="Kalkreuter E."/>
            <person name="Kautsar S.A."/>
            <person name="Yang D."/>
            <person name="Bader C.D."/>
            <person name="Teijaro C.N."/>
            <person name="Fluegel L."/>
            <person name="Davis C.M."/>
            <person name="Simpson J.R."/>
            <person name="Lauterbach L."/>
            <person name="Steele A.D."/>
            <person name="Gui C."/>
            <person name="Meng S."/>
            <person name="Li G."/>
            <person name="Viehrig K."/>
            <person name="Ye F."/>
            <person name="Su P."/>
            <person name="Kiefer A.F."/>
            <person name="Nichols A."/>
            <person name="Cepeda A.J."/>
            <person name="Yan W."/>
            <person name="Fan B."/>
            <person name="Jiang Y."/>
            <person name="Adhikari A."/>
            <person name="Zheng C.-J."/>
            <person name="Schuster L."/>
            <person name="Cowan T.M."/>
            <person name="Smanski M.J."/>
            <person name="Chevrette M.G."/>
            <person name="De Carvalho L.P.S."/>
            <person name="Shen B."/>
        </authorList>
    </citation>
    <scope>NUCLEOTIDE SEQUENCE [LARGE SCALE GENOMIC DNA]</scope>
    <source>
        <strain evidence="6 7">NPDC019708</strain>
    </source>
</reference>
<evidence type="ECO:0000256" key="1">
    <source>
        <dbReference type="ARBA" id="ARBA00010312"/>
    </source>
</evidence>
<keyword evidence="7" id="KW-1185">Reference proteome</keyword>
<dbReference type="Pfam" id="PF01568">
    <property type="entry name" value="Molydop_binding"/>
    <property type="match status" value="1"/>
</dbReference>
<dbReference type="SUPFAM" id="SSF53706">
    <property type="entry name" value="Formate dehydrogenase/DMSO reductase, domains 1-3"/>
    <property type="match status" value="1"/>
</dbReference>
<evidence type="ECO:0000259" key="5">
    <source>
        <dbReference type="PROSITE" id="PS51669"/>
    </source>
</evidence>
<feature type="domain" description="4Fe-4S Mo/W bis-MGD-type" evidence="5">
    <location>
        <begin position="8"/>
        <end position="64"/>
    </location>
</feature>